<dbReference type="eggNOG" id="COG0789">
    <property type="taxonomic scope" value="Bacteria"/>
</dbReference>
<dbReference type="OrthoDB" id="5471718at2"/>
<dbReference type="RefSeq" id="WP_021761453.1">
    <property type="nucleotide sequence ID" value="NC_022444.1"/>
</dbReference>
<dbReference type="STRING" id="1121448.DGI_2704"/>
<evidence type="ECO:0000313" key="1">
    <source>
        <dbReference type="EMBL" id="AGW14435.1"/>
    </source>
</evidence>
<keyword evidence="2" id="KW-1185">Reference proteome</keyword>
<organism evidence="1 2">
    <name type="scientific">Megalodesulfovibrio gigas (strain ATCC 19364 / DSM 1382 / NCIMB 9332 / VKM B-1759)</name>
    <name type="common">Desulfovibrio gigas</name>
    <dbReference type="NCBI Taxonomy" id="1121448"/>
    <lineage>
        <taxon>Bacteria</taxon>
        <taxon>Pseudomonadati</taxon>
        <taxon>Thermodesulfobacteriota</taxon>
        <taxon>Desulfovibrionia</taxon>
        <taxon>Desulfovibrionales</taxon>
        <taxon>Desulfovibrionaceae</taxon>
        <taxon>Megalodesulfovibrio</taxon>
    </lineage>
</organism>
<dbReference type="PATRIC" id="fig|1121448.10.peg.2660"/>
<dbReference type="HOGENOM" id="CLU_168853_0_0_7"/>
<accession>T2GCX8</accession>
<protein>
    <recommendedName>
        <fullName evidence="3">MerR family transcriptional regulator</fullName>
    </recommendedName>
</protein>
<sequence length="106" mass="12079">MDIDRFAGGPPAKSHLLAWAEFLEATAVHPSRIGELVDLGWISPQRTSCGGYLFPLRDVYRIRKLERLMLDFEMSTIAGVIVVDLLERVETLESRIRHFEKLSNLP</sequence>
<gene>
    <name evidence="1" type="ORF">DGI_2704</name>
</gene>
<name>T2GCX8_MEGG1</name>
<dbReference type="KEGG" id="dgg:DGI_2704"/>
<proteinExistence type="predicted"/>
<reference evidence="2" key="2">
    <citation type="submission" date="2013-07" db="EMBL/GenBank/DDBJ databases">
        <authorList>
            <person name="Morais-Silva F.O."/>
            <person name="Rezende A.M."/>
            <person name="Pimentel C."/>
            <person name="Resende D.M."/>
            <person name="Santos C.I."/>
            <person name="Clemente C."/>
            <person name="de Oliveira L.M."/>
            <person name="da Silva S.M."/>
            <person name="Costa D.A."/>
            <person name="Varela-Raposo A."/>
            <person name="Horacio E.C.A."/>
            <person name="Matos M."/>
            <person name="Flores O."/>
            <person name="Ruiz J.C."/>
            <person name="Rodrigues-Pousada C."/>
        </authorList>
    </citation>
    <scope>NUCLEOTIDE SEQUENCE [LARGE SCALE GENOMIC DNA]</scope>
    <source>
        <strain evidence="2">ATCC 19364 / DSM 1382 / NCIMB 9332 / VKM B-1759</strain>
    </source>
</reference>
<evidence type="ECO:0008006" key="3">
    <source>
        <dbReference type="Google" id="ProtNLM"/>
    </source>
</evidence>
<reference evidence="1 2" key="1">
    <citation type="journal article" date="2013" name="J. Bacteriol.">
        <title>Roles of HynAB and Ech, the only two hydrogenases found in the model sulfate reducer Desulfovibrio gigas.</title>
        <authorList>
            <person name="Morais-Silva F.O."/>
            <person name="Santos C.I."/>
            <person name="Rodrigues R."/>
            <person name="Pereira I.A."/>
            <person name="Rodrigues-Pousada C."/>
        </authorList>
    </citation>
    <scope>NUCLEOTIDE SEQUENCE [LARGE SCALE GENOMIC DNA]</scope>
    <source>
        <strain evidence="2">ATCC 19364 / DSM 1382 / NCIMB 9332 / VKM B-1759</strain>
    </source>
</reference>
<dbReference type="AlphaFoldDB" id="T2GCX8"/>
<dbReference type="EMBL" id="CP006585">
    <property type="protein sequence ID" value="AGW14435.1"/>
    <property type="molecule type" value="Genomic_DNA"/>
</dbReference>
<dbReference type="Proteomes" id="UP000016587">
    <property type="component" value="Chromosome"/>
</dbReference>
<evidence type="ECO:0000313" key="2">
    <source>
        <dbReference type="Proteomes" id="UP000016587"/>
    </source>
</evidence>
<dbReference type="Gene3D" id="1.10.1660.10">
    <property type="match status" value="1"/>
</dbReference>
<dbReference type="Pfam" id="PF13591">
    <property type="entry name" value="MerR_2"/>
    <property type="match status" value="1"/>
</dbReference>